<evidence type="ECO:0000256" key="11">
    <source>
        <dbReference type="RuleBase" id="RU000639"/>
    </source>
</evidence>
<evidence type="ECO:0000256" key="12">
    <source>
        <dbReference type="RuleBase" id="RU004478"/>
    </source>
</evidence>
<feature type="compositionally biased region" description="Acidic residues" evidence="13">
    <location>
        <begin position="8"/>
        <end position="19"/>
    </location>
</feature>
<dbReference type="Pfam" id="PF01025">
    <property type="entry name" value="GrpE"/>
    <property type="match status" value="1"/>
</dbReference>
<dbReference type="RefSeq" id="WP_350342503.1">
    <property type="nucleotide sequence ID" value="NZ_CP158367.1"/>
</dbReference>
<dbReference type="PANTHER" id="PTHR21237">
    <property type="entry name" value="GRPE PROTEIN"/>
    <property type="match status" value="1"/>
</dbReference>
<evidence type="ECO:0000256" key="8">
    <source>
        <dbReference type="ARBA" id="ARBA00072274"/>
    </source>
</evidence>
<evidence type="ECO:0000256" key="5">
    <source>
        <dbReference type="ARBA" id="ARBA00023016"/>
    </source>
</evidence>
<dbReference type="InterPro" id="IPR013805">
    <property type="entry name" value="GrpE_CC"/>
</dbReference>
<dbReference type="Gene3D" id="2.30.22.10">
    <property type="entry name" value="Head domain of nucleotide exchange factor GrpE"/>
    <property type="match status" value="1"/>
</dbReference>
<keyword evidence="4 10" id="KW-0963">Cytoplasm</keyword>
<evidence type="ECO:0000256" key="4">
    <source>
        <dbReference type="ARBA" id="ARBA00022490"/>
    </source>
</evidence>
<feature type="region of interest" description="Disordered" evidence="13">
    <location>
        <begin position="1"/>
        <end position="56"/>
    </location>
</feature>
<organism evidence="14">
    <name type="scientific">Proteinivorax tanatarense</name>
    <dbReference type="NCBI Taxonomy" id="1260629"/>
    <lineage>
        <taxon>Bacteria</taxon>
        <taxon>Bacillati</taxon>
        <taxon>Bacillota</taxon>
        <taxon>Clostridia</taxon>
        <taxon>Eubacteriales</taxon>
        <taxon>Proteinivoracaceae</taxon>
        <taxon>Proteinivorax</taxon>
    </lineage>
</organism>
<accession>A0AAU7VI75</accession>
<keyword evidence="6 10" id="KW-0143">Chaperone</keyword>
<gene>
    <name evidence="10 14" type="primary">grpE</name>
    <name evidence="14" type="ORF">PRVXT_001742</name>
</gene>
<dbReference type="NCBIfam" id="NF010738">
    <property type="entry name" value="PRK14140.1"/>
    <property type="match status" value="1"/>
</dbReference>
<feature type="compositionally biased region" description="Basic and acidic residues" evidence="13">
    <location>
        <begin position="22"/>
        <end position="34"/>
    </location>
</feature>
<dbReference type="GO" id="GO:0042803">
    <property type="term" value="F:protein homodimerization activity"/>
    <property type="evidence" value="ECO:0007669"/>
    <property type="project" value="InterPro"/>
</dbReference>
<dbReference type="GO" id="GO:0051087">
    <property type="term" value="F:protein-folding chaperone binding"/>
    <property type="evidence" value="ECO:0007669"/>
    <property type="project" value="InterPro"/>
</dbReference>
<reference evidence="14" key="1">
    <citation type="journal article" date="2013" name="Extremophiles">
        <title>Proteinivorax tanatarense gen. nov., sp. nov., an anaerobic, haloalkaliphilic, proteolytic bacterium isolated from a decaying algal bloom, and proposal of Proteinivoraceae fam. nov.</title>
        <authorList>
            <person name="Kevbrin V."/>
            <person name="Boltyanskaya Y."/>
            <person name="Zhilina T."/>
            <person name="Kolganova T."/>
            <person name="Lavrentjeva E."/>
            <person name="Kuznetsov B."/>
        </authorList>
    </citation>
    <scope>NUCLEOTIDE SEQUENCE</scope>
    <source>
        <strain evidence="14">Z-910T</strain>
    </source>
</reference>
<dbReference type="HAMAP" id="MF_01151">
    <property type="entry name" value="GrpE"/>
    <property type="match status" value="1"/>
</dbReference>
<evidence type="ECO:0000256" key="9">
    <source>
        <dbReference type="ARBA" id="ARBA00076414"/>
    </source>
</evidence>
<evidence type="ECO:0000256" key="1">
    <source>
        <dbReference type="ARBA" id="ARBA00004496"/>
    </source>
</evidence>
<comment type="similarity">
    <text evidence="2 10 12">Belongs to the GrpE family.</text>
</comment>
<dbReference type="AlphaFoldDB" id="A0AAU7VI75"/>
<evidence type="ECO:0000256" key="3">
    <source>
        <dbReference type="ARBA" id="ARBA00011738"/>
    </source>
</evidence>
<proteinExistence type="inferred from homology"/>
<dbReference type="CDD" id="cd00446">
    <property type="entry name" value="GrpE"/>
    <property type="match status" value="1"/>
</dbReference>
<keyword evidence="5 10" id="KW-0346">Stress response</keyword>
<reference evidence="14" key="2">
    <citation type="submission" date="2024-06" db="EMBL/GenBank/DDBJ databases">
        <authorList>
            <person name="Petrova K.O."/>
            <person name="Toshchakov S.V."/>
            <person name="Boltjanskaja Y.V."/>
            <person name="Kevbrin V."/>
        </authorList>
    </citation>
    <scope>NUCLEOTIDE SEQUENCE</scope>
    <source>
        <strain evidence="14">Z-910T</strain>
    </source>
</reference>
<evidence type="ECO:0000256" key="6">
    <source>
        <dbReference type="ARBA" id="ARBA00023186"/>
    </source>
</evidence>
<dbReference type="PRINTS" id="PR00773">
    <property type="entry name" value="GRPEPROTEIN"/>
</dbReference>
<dbReference type="InterPro" id="IPR009012">
    <property type="entry name" value="GrpE_head"/>
</dbReference>
<dbReference type="PANTHER" id="PTHR21237:SF23">
    <property type="entry name" value="GRPE PROTEIN HOMOLOG, MITOCHONDRIAL"/>
    <property type="match status" value="1"/>
</dbReference>
<name>A0AAU7VI75_9FIRM</name>
<dbReference type="GO" id="GO:0005737">
    <property type="term" value="C:cytoplasm"/>
    <property type="evidence" value="ECO:0007669"/>
    <property type="project" value="UniProtKB-SubCell"/>
</dbReference>
<sequence>MSTKSVESNDEELKDEEQQQTDSKKGNEEKRQEQQNDQNLEQDVKSLNNELENQKEKNNELLGQLARLQADFDNFRKRTAKEKRELTKNANADLILNLLPVLDNFELALQNQQDDGFRKGVEMILKQFIDILKKEGLQEIEALNKLFDPTLHEAVMQEEKHDVEKDVVIEVMRKGYLLNDKLLRPSMVKVSK</sequence>
<evidence type="ECO:0000256" key="10">
    <source>
        <dbReference type="HAMAP-Rule" id="MF_01151"/>
    </source>
</evidence>
<dbReference type="InterPro" id="IPR000740">
    <property type="entry name" value="GrpE"/>
</dbReference>
<dbReference type="SUPFAM" id="SSF58014">
    <property type="entry name" value="Coiled-coil domain of nucleotide exchange factor GrpE"/>
    <property type="match status" value="1"/>
</dbReference>
<dbReference type="GO" id="GO:0006457">
    <property type="term" value="P:protein folding"/>
    <property type="evidence" value="ECO:0007669"/>
    <property type="project" value="InterPro"/>
</dbReference>
<feature type="compositionally biased region" description="Low complexity" evidence="13">
    <location>
        <begin position="35"/>
        <end position="51"/>
    </location>
</feature>
<dbReference type="GO" id="GO:0000774">
    <property type="term" value="F:adenyl-nucleotide exchange factor activity"/>
    <property type="evidence" value="ECO:0007669"/>
    <property type="project" value="InterPro"/>
</dbReference>
<dbReference type="GO" id="GO:0051082">
    <property type="term" value="F:unfolded protein binding"/>
    <property type="evidence" value="ECO:0007669"/>
    <property type="project" value="TreeGrafter"/>
</dbReference>
<comment type="function">
    <text evidence="7 10 11">Participates actively in the response to hyperosmotic and heat shock by preventing the aggregation of stress-denatured proteins, in association with DnaK and GrpE. It is the nucleotide exchange factor for DnaK and may function as a thermosensor. Unfolded proteins bind initially to DnaJ; upon interaction with the DnaJ-bound protein, DnaK hydrolyzes its bound ATP, resulting in the formation of a stable complex. GrpE releases ADP from DnaK; ATP binding to DnaK triggers the release of the substrate protein, thus completing the reaction cycle. Several rounds of ATP-dependent interactions between DnaJ, DnaK and GrpE are required for fully efficient folding.</text>
</comment>
<comment type="subcellular location">
    <subcellularLocation>
        <location evidence="1 10">Cytoplasm</location>
    </subcellularLocation>
</comment>
<evidence type="ECO:0000256" key="13">
    <source>
        <dbReference type="SAM" id="MobiDB-lite"/>
    </source>
</evidence>
<comment type="subunit">
    <text evidence="3 10">Homodimer.</text>
</comment>
<evidence type="ECO:0000313" key="14">
    <source>
        <dbReference type="EMBL" id="XBX73741.1"/>
    </source>
</evidence>
<dbReference type="Gene3D" id="3.90.20.20">
    <property type="match status" value="1"/>
</dbReference>
<evidence type="ECO:0000256" key="7">
    <source>
        <dbReference type="ARBA" id="ARBA00053401"/>
    </source>
</evidence>
<dbReference type="FunFam" id="2.30.22.10:FF:000001">
    <property type="entry name" value="Protein GrpE"/>
    <property type="match status" value="1"/>
</dbReference>
<evidence type="ECO:0000256" key="2">
    <source>
        <dbReference type="ARBA" id="ARBA00009054"/>
    </source>
</evidence>
<protein>
    <recommendedName>
        <fullName evidence="8 10">Protein GrpE</fullName>
    </recommendedName>
    <alternativeName>
        <fullName evidence="9 10">HSP-70 cofactor</fullName>
    </alternativeName>
</protein>
<dbReference type="EMBL" id="CP158367">
    <property type="protein sequence ID" value="XBX73741.1"/>
    <property type="molecule type" value="Genomic_DNA"/>
</dbReference>
<dbReference type="PROSITE" id="PS01071">
    <property type="entry name" value="GRPE"/>
    <property type="match status" value="1"/>
</dbReference>
<dbReference type="SUPFAM" id="SSF51064">
    <property type="entry name" value="Head domain of nucleotide exchange factor GrpE"/>
    <property type="match status" value="1"/>
</dbReference>